<evidence type="ECO:0000313" key="2">
    <source>
        <dbReference type="EMBL" id="GFZ81009.1"/>
    </source>
</evidence>
<evidence type="ECO:0000259" key="1">
    <source>
        <dbReference type="Pfam" id="PF05229"/>
    </source>
</evidence>
<sequence length="186" mass="19393">MLMECAYSQNRAQDALQEMRMKRYGKGHLAGLLIFGMALPDAAQAAQTTTTFPVTATVLTACAVTANPLSFGNYDPTSATPLDATTTLSVLCTVGTSFTVGLNAGTSSGATVTSRKMVNGANLLNYGLFRETTRTNNWGNTPGTDTPPATTAPVLPSTLTVYGRIPPSQNVPAGGYADTVTVTVNY</sequence>
<proteinExistence type="predicted"/>
<dbReference type="InterPro" id="IPR007893">
    <property type="entry name" value="Spore_coat_U/FanG"/>
</dbReference>
<dbReference type="EMBL" id="BMDU01000001">
    <property type="protein sequence ID" value="GFZ81009.1"/>
    <property type="molecule type" value="Genomic_DNA"/>
</dbReference>
<protein>
    <recommendedName>
        <fullName evidence="1">Spore coat protein U/FanG domain-containing protein</fullName>
    </recommendedName>
</protein>
<reference evidence="3" key="1">
    <citation type="journal article" date="2019" name="Int. J. Syst. Evol. Microbiol.">
        <title>The Global Catalogue of Microorganisms (GCM) 10K type strain sequencing project: providing services to taxonomists for standard genome sequencing and annotation.</title>
        <authorList>
            <consortium name="The Broad Institute Genomics Platform"/>
            <consortium name="The Broad Institute Genome Sequencing Center for Infectious Disease"/>
            <person name="Wu L."/>
            <person name="Ma J."/>
        </authorList>
    </citation>
    <scope>NUCLEOTIDE SEQUENCE [LARGE SCALE GENOMIC DNA]</scope>
    <source>
        <strain evidence="3">CCM 7327</strain>
    </source>
</reference>
<dbReference type="Pfam" id="PF05229">
    <property type="entry name" value="SCPU"/>
    <property type="match status" value="1"/>
</dbReference>
<name>A0ABQ1EPJ3_SPHSA</name>
<accession>A0ABQ1EPJ3</accession>
<comment type="caution">
    <text evidence="2">The sequence shown here is derived from an EMBL/GenBank/DDBJ whole genome shotgun (WGS) entry which is preliminary data.</text>
</comment>
<feature type="domain" description="Spore coat protein U/FanG" evidence="1">
    <location>
        <begin position="49"/>
        <end position="183"/>
    </location>
</feature>
<evidence type="ECO:0000313" key="3">
    <source>
        <dbReference type="Proteomes" id="UP000628109"/>
    </source>
</evidence>
<organism evidence="2 3">
    <name type="scientific">Sphingobium fuliginis (strain ATCC 27551)</name>
    <dbReference type="NCBI Taxonomy" id="336203"/>
    <lineage>
        <taxon>Bacteria</taxon>
        <taxon>Pseudomonadati</taxon>
        <taxon>Pseudomonadota</taxon>
        <taxon>Alphaproteobacteria</taxon>
        <taxon>Sphingomonadales</taxon>
        <taxon>Sphingomonadaceae</taxon>
        <taxon>Sphingobium</taxon>
    </lineage>
</organism>
<dbReference type="Proteomes" id="UP000628109">
    <property type="component" value="Unassembled WGS sequence"/>
</dbReference>
<dbReference type="PANTHER" id="PTHR37089">
    <property type="entry name" value="PROTEIN U-RELATED"/>
    <property type="match status" value="1"/>
</dbReference>
<keyword evidence="3" id="KW-1185">Reference proteome</keyword>
<dbReference type="SMART" id="SM00972">
    <property type="entry name" value="SCPU"/>
    <property type="match status" value="1"/>
</dbReference>
<gene>
    <name evidence="2" type="ORF">GCM10019071_07440</name>
</gene>
<dbReference type="InterPro" id="IPR053167">
    <property type="entry name" value="Spore_coat_component"/>
</dbReference>